<evidence type="ECO:0000256" key="7">
    <source>
        <dbReference type="ARBA" id="ARBA00023170"/>
    </source>
</evidence>
<sequence length="336" mass="39089">MEATTFSDYTPDYDYFIVSPCNKEDVIMFATLFTTILNSLIFIFGITGNCLVLWIIVTYESLESLTNIFIFNLSIAGLILTSCLPFFSVYQNQGWVFGAMACKVFSILFSIGFYSGLIFLTFLTYHRYLAVVDPLSALKAKKPLFGIMITVLAWLMSIAASVPVMIFQVHSTNGDLNKCEYDQVFPVLVSHYQQNIFFLLAFFSIIFCYYKIIRTLQQSRSQRNHKPVRLILIIVLVYFFSWTPYNVTILLQSFHYQQFIMECELVRRIDYAKYVSEKIALSHCFLNPILYAFVGIKFRRHLKHLIKCYCPCKQEEMRGNRNSSHDHFHNGIDSVY</sequence>
<evidence type="ECO:0000313" key="13">
    <source>
        <dbReference type="Proteomes" id="UP001162483"/>
    </source>
</evidence>
<dbReference type="PANTHER" id="PTHR10489:SF730">
    <property type="entry name" value="CHEMOKINE XC RECEPTOR 1"/>
    <property type="match status" value="1"/>
</dbReference>
<evidence type="ECO:0000256" key="5">
    <source>
        <dbReference type="ARBA" id="ARBA00023040"/>
    </source>
</evidence>
<dbReference type="InterPro" id="IPR017452">
    <property type="entry name" value="GPCR_Rhodpsn_7TM"/>
</dbReference>
<evidence type="ECO:0000256" key="3">
    <source>
        <dbReference type="ARBA" id="ARBA00022692"/>
    </source>
</evidence>
<keyword evidence="3 9" id="KW-0812">Transmembrane</keyword>
<dbReference type="PROSITE" id="PS50262">
    <property type="entry name" value="G_PROTEIN_RECEP_F1_2"/>
    <property type="match status" value="1"/>
</dbReference>
<keyword evidence="5 9" id="KW-0297">G-protein coupled receptor</keyword>
<dbReference type="Pfam" id="PF00001">
    <property type="entry name" value="7tm_1"/>
    <property type="match status" value="1"/>
</dbReference>
<keyword evidence="6 10" id="KW-0472">Membrane</keyword>
<dbReference type="EMBL" id="CATNWA010004715">
    <property type="protein sequence ID" value="CAI9548507.1"/>
    <property type="molecule type" value="Genomic_DNA"/>
</dbReference>
<keyword evidence="13" id="KW-1185">Reference proteome</keyword>
<reference evidence="12" key="1">
    <citation type="submission" date="2023-05" db="EMBL/GenBank/DDBJ databases">
        <authorList>
            <person name="Stuckert A."/>
        </authorList>
    </citation>
    <scope>NUCLEOTIDE SEQUENCE</scope>
</reference>
<evidence type="ECO:0000256" key="10">
    <source>
        <dbReference type="SAM" id="Phobius"/>
    </source>
</evidence>
<dbReference type="InterPro" id="IPR000276">
    <property type="entry name" value="GPCR_Rhodpsn"/>
</dbReference>
<protein>
    <recommendedName>
        <fullName evidence="11">G-protein coupled receptors family 1 profile domain-containing protein</fullName>
    </recommendedName>
</protein>
<dbReference type="InterPro" id="IPR000355">
    <property type="entry name" value="Chemokine_rcpt"/>
</dbReference>
<evidence type="ECO:0000256" key="4">
    <source>
        <dbReference type="ARBA" id="ARBA00022989"/>
    </source>
</evidence>
<keyword evidence="2" id="KW-1003">Cell membrane</keyword>
<comment type="caution">
    <text evidence="12">The sequence shown here is derived from an EMBL/GenBank/DDBJ whole genome shotgun (WGS) entry which is preliminary data.</text>
</comment>
<comment type="subcellular location">
    <subcellularLocation>
        <location evidence="1">Cell membrane</location>
        <topology evidence="1">Multi-pass membrane protein</topology>
    </subcellularLocation>
</comment>
<name>A0ABN9BMD6_9NEOB</name>
<feature type="transmembrane region" description="Helical" evidence="10">
    <location>
        <begin position="26"/>
        <end position="57"/>
    </location>
</feature>
<feature type="transmembrane region" description="Helical" evidence="10">
    <location>
        <begin position="144"/>
        <end position="167"/>
    </location>
</feature>
<dbReference type="PRINTS" id="PR00237">
    <property type="entry name" value="GPCRRHODOPSN"/>
</dbReference>
<feature type="transmembrane region" description="Helical" evidence="10">
    <location>
        <begin position="69"/>
        <end position="90"/>
    </location>
</feature>
<keyword evidence="8 9" id="KW-0807">Transducer</keyword>
<feature type="domain" description="G-protein coupled receptors family 1 profile" evidence="11">
    <location>
        <begin position="48"/>
        <end position="291"/>
    </location>
</feature>
<organism evidence="12 13">
    <name type="scientific">Staurois parvus</name>
    <dbReference type="NCBI Taxonomy" id="386267"/>
    <lineage>
        <taxon>Eukaryota</taxon>
        <taxon>Metazoa</taxon>
        <taxon>Chordata</taxon>
        <taxon>Craniata</taxon>
        <taxon>Vertebrata</taxon>
        <taxon>Euteleostomi</taxon>
        <taxon>Amphibia</taxon>
        <taxon>Batrachia</taxon>
        <taxon>Anura</taxon>
        <taxon>Neobatrachia</taxon>
        <taxon>Ranoidea</taxon>
        <taxon>Ranidae</taxon>
        <taxon>Staurois</taxon>
    </lineage>
</organism>
<dbReference type="Gene3D" id="1.20.1070.10">
    <property type="entry name" value="Rhodopsin 7-helix transmembrane proteins"/>
    <property type="match status" value="1"/>
</dbReference>
<proteinExistence type="inferred from homology"/>
<comment type="similarity">
    <text evidence="9">Belongs to the G-protein coupled receptor 1 family.</text>
</comment>
<evidence type="ECO:0000256" key="9">
    <source>
        <dbReference type="RuleBase" id="RU000688"/>
    </source>
</evidence>
<accession>A0ABN9BMD6</accession>
<feature type="transmembrane region" description="Helical" evidence="10">
    <location>
        <begin position="96"/>
        <end position="123"/>
    </location>
</feature>
<feature type="transmembrane region" description="Helical" evidence="10">
    <location>
        <begin position="230"/>
        <end position="251"/>
    </location>
</feature>
<dbReference type="PRINTS" id="PR00657">
    <property type="entry name" value="CCCHEMOKINER"/>
</dbReference>
<evidence type="ECO:0000256" key="6">
    <source>
        <dbReference type="ARBA" id="ARBA00023136"/>
    </source>
</evidence>
<keyword evidence="7 9" id="KW-0675">Receptor</keyword>
<evidence type="ECO:0000256" key="8">
    <source>
        <dbReference type="ARBA" id="ARBA00023224"/>
    </source>
</evidence>
<dbReference type="PROSITE" id="PS00237">
    <property type="entry name" value="G_PROTEIN_RECEP_F1_1"/>
    <property type="match status" value="1"/>
</dbReference>
<feature type="transmembrane region" description="Helical" evidence="10">
    <location>
        <begin position="279"/>
        <end position="298"/>
    </location>
</feature>
<gene>
    <name evidence="12" type="ORF">SPARVUS_LOCUS3157332</name>
</gene>
<dbReference type="PANTHER" id="PTHR10489">
    <property type="entry name" value="CELL ADHESION MOLECULE"/>
    <property type="match status" value="1"/>
</dbReference>
<keyword evidence="4 10" id="KW-1133">Transmembrane helix</keyword>
<evidence type="ECO:0000256" key="2">
    <source>
        <dbReference type="ARBA" id="ARBA00022475"/>
    </source>
</evidence>
<dbReference type="InterPro" id="IPR050119">
    <property type="entry name" value="CCR1-9-like"/>
</dbReference>
<evidence type="ECO:0000256" key="1">
    <source>
        <dbReference type="ARBA" id="ARBA00004651"/>
    </source>
</evidence>
<evidence type="ECO:0000259" key="11">
    <source>
        <dbReference type="PROSITE" id="PS50262"/>
    </source>
</evidence>
<evidence type="ECO:0000313" key="12">
    <source>
        <dbReference type="EMBL" id="CAI9548507.1"/>
    </source>
</evidence>
<feature type="transmembrane region" description="Helical" evidence="10">
    <location>
        <begin position="192"/>
        <end position="210"/>
    </location>
</feature>
<dbReference type="Proteomes" id="UP001162483">
    <property type="component" value="Unassembled WGS sequence"/>
</dbReference>
<dbReference type="SUPFAM" id="SSF81321">
    <property type="entry name" value="Family A G protein-coupled receptor-like"/>
    <property type="match status" value="1"/>
</dbReference>